<dbReference type="EMBL" id="QJJY01000033">
    <property type="protein sequence ID" value="PXX23817.1"/>
    <property type="molecule type" value="Genomic_DNA"/>
</dbReference>
<reference evidence="1 2" key="1">
    <citation type="submission" date="2018-05" db="EMBL/GenBank/DDBJ databases">
        <title>Comparative genomics of bacterial root endophytes of switchgrass collected from native prairies over two seasons.</title>
        <authorList>
            <person name="Tang Y."/>
        </authorList>
    </citation>
    <scope>NUCLEOTIDE SEQUENCE [LARGE SCALE GENOMIC DNA]</scope>
    <source>
        <strain evidence="1 2">NFIX32</strain>
    </source>
</reference>
<accession>A0A318I8K8</accession>
<name>A0A318I8K8_BURPY</name>
<dbReference type="Proteomes" id="UP000247755">
    <property type="component" value="Unassembled WGS sequence"/>
</dbReference>
<dbReference type="RefSeq" id="WP_256260755.1">
    <property type="nucleotide sequence ID" value="NZ_QJJY01000033.1"/>
</dbReference>
<protein>
    <submittedName>
        <fullName evidence="1">Capsular polysaccharide export protein</fullName>
    </submittedName>
</protein>
<gene>
    <name evidence="1" type="ORF">NA66_103333</name>
</gene>
<dbReference type="CDD" id="cd16439">
    <property type="entry name" value="beta_Kdo_transferase_KpsC_2"/>
    <property type="match status" value="1"/>
</dbReference>
<sequence>MMAARAYRQLVWRMRCARRTYVWNGPVQEGSHASCKRLSWFEVLAARSIPASFLEALNAALDESGKLACEDEWRALMNRLLDAYAGADSGLERSTQRTGSPHDSAAVVIVDERLSSPDPFACSRRDRRAAFRRLLQAAKEEHPGQTPWIVRSGDRGSGPWLSGTAQALSNDACLTTHDGSFHALLPEVRHVYTLGATEGLYALLRGATVHVFGRPYYAGWGLTDDRQPQYGRRSSPTREAFFHAVFVRLAHYLDPSTHREGTLDAVVASMVLQNEVARRYGDIRLIAACGFQWWKRPFVKPFLEGGAAKKISWVKEPSGAVADHHIATWGAREVRHSRGTAPRLFIEDGFLHSCGLGSDLSAPYSQVIDRTGIYFDPHRPGDLASLLNRTIFDDAELARARTLRERIVAAGLTKYNLGRGRPTWTAPAGVQVVLVAGQVADDASVRLGCPGIRTSEALLHEVRKRRPAAWLVYRPHPDVLAGNRRGLIGDPGLDDVVDVVDTAADIVSLIDAADEVHTLTSLAGFDALLRGKAVFTYGMPFYAGWGLTHDAISGIPARDRPLTVDMLTAGVLLRYPLYWDWELGRFTTAEAIVCRLRAQAQRSRFAMQPMALRAVRKAWRWLRNVAIHLAQDGIAGLRGSYARVH</sequence>
<dbReference type="Pfam" id="PF05159">
    <property type="entry name" value="Capsule_synth"/>
    <property type="match status" value="2"/>
</dbReference>
<dbReference type="AlphaFoldDB" id="A0A318I8K8"/>
<comment type="caution">
    <text evidence="1">The sequence shown here is derived from an EMBL/GenBank/DDBJ whole genome shotgun (WGS) entry which is preliminary data.</text>
</comment>
<evidence type="ECO:0000313" key="1">
    <source>
        <dbReference type="EMBL" id="PXX23817.1"/>
    </source>
</evidence>
<proteinExistence type="predicted"/>
<organism evidence="1 2">
    <name type="scientific">Burkholderia pyrrocinia</name>
    <name type="common">Pseudomonas pyrrocinia</name>
    <dbReference type="NCBI Taxonomy" id="60550"/>
    <lineage>
        <taxon>Bacteria</taxon>
        <taxon>Pseudomonadati</taxon>
        <taxon>Pseudomonadota</taxon>
        <taxon>Betaproteobacteria</taxon>
        <taxon>Burkholderiales</taxon>
        <taxon>Burkholderiaceae</taxon>
        <taxon>Burkholderia</taxon>
        <taxon>Burkholderia cepacia complex</taxon>
    </lineage>
</organism>
<dbReference type="GO" id="GO:0000271">
    <property type="term" value="P:polysaccharide biosynthetic process"/>
    <property type="evidence" value="ECO:0007669"/>
    <property type="project" value="InterPro"/>
</dbReference>
<dbReference type="GO" id="GO:0015774">
    <property type="term" value="P:polysaccharide transport"/>
    <property type="evidence" value="ECO:0007669"/>
    <property type="project" value="InterPro"/>
</dbReference>
<dbReference type="InterPro" id="IPR007833">
    <property type="entry name" value="Capsule_polysaccharide_synth"/>
</dbReference>
<evidence type="ECO:0000313" key="2">
    <source>
        <dbReference type="Proteomes" id="UP000247755"/>
    </source>
</evidence>